<feature type="signal peptide" evidence="3">
    <location>
        <begin position="1"/>
        <end position="30"/>
    </location>
</feature>
<evidence type="ECO:0000313" key="6">
    <source>
        <dbReference type="Proteomes" id="UP000192042"/>
    </source>
</evidence>
<dbReference type="RefSeq" id="WP_080885129.1">
    <property type="nucleotide sequence ID" value="NZ_LT828648.1"/>
</dbReference>
<dbReference type="SMART" id="SM00257">
    <property type="entry name" value="LysM"/>
    <property type="match status" value="1"/>
</dbReference>
<comment type="similarity">
    <text evidence="1">Belongs to the transglycosylase Slt family.</text>
</comment>
<dbReference type="SUPFAM" id="SSF54106">
    <property type="entry name" value="LysM domain"/>
    <property type="match status" value="1"/>
</dbReference>
<feature type="region of interest" description="Disordered" evidence="2">
    <location>
        <begin position="33"/>
        <end position="82"/>
    </location>
</feature>
<protein>
    <submittedName>
        <fullName evidence="5">Putative Lytic murein transglycosylase</fullName>
        <ecNumber evidence="5">3.2.1.-</ecNumber>
    </submittedName>
</protein>
<dbReference type="CDD" id="cd00118">
    <property type="entry name" value="LysM"/>
    <property type="match status" value="1"/>
</dbReference>
<evidence type="ECO:0000256" key="3">
    <source>
        <dbReference type="SAM" id="SignalP"/>
    </source>
</evidence>
<proteinExistence type="inferred from homology"/>
<keyword evidence="3" id="KW-0732">Signal</keyword>
<organism evidence="5 6">
    <name type="scientific">Nitrospira japonica</name>
    <dbReference type="NCBI Taxonomy" id="1325564"/>
    <lineage>
        <taxon>Bacteria</taxon>
        <taxon>Pseudomonadati</taxon>
        <taxon>Nitrospirota</taxon>
        <taxon>Nitrospiria</taxon>
        <taxon>Nitrospirales</taxon>
        <taxon>Nitrospiraceae</taxon>
        <taxon>Nitrospira</taxon>
    </lineage>
</organism>
<evidence type="ECO:0000256" key="1">
    <source>
        <dbReference type="ARBA" id="ARBA00007734"/>
    </source>
</evidence>
<dbReference type="InterPro" id="IPR036779">
    <property type="entry name" value="LysM_dom_sf"/>
</dbReference>
<dbReference type="InterPro" id="IPR018392">
    <property type="entry name" value="LysM"/>
</dbReference>
<name>A0A1W1I0N4_9BACT</name>
<gene>
    <name evidence="5" type="ORF">NSJP_0267</name>
</gene>
<dbReference type="OrthoDB" id="9815002at2"/>
<dbReference type="Proteomes" id="UP000192042">
    <property type="component" value="Chromosome I"/>
</dbReference>
<dbReference type="CDD" id="cd16894">
    <property type="entry name" value="MltD-like"/>
    <property type="match status" value="1"/>
</dbReference>
<dbReference type="STRING" id="1325564.NSJP_0267"/>
<keyword evidence="5" id="KW-0326">Glycosidase</keyword>
<feature type="domain" description="LysM" evidence="4">
    <location>
        <begin position="404"/>
        <end position="447"/>
    </location>
</feature>
<feature type="chain" id="PRO_5010697868" evidence="3">
    <location>
        <begin position="31"/>
        <end position="449"/>
    </location>
</feature>
<dbReference type="Gene3D" id="1.10.530.10">
    <property type="match status" value="1"/>
</dbReference>
<dbReference type="AlphaFoldDB" id="A0A1W1I0N4"/>
<dbReference type="EC" id="3.2.1.-" evidence="5"/>
<evidence type="ECO:0000259" key="4">
    <source>
        <dbReference type="PROSITE" id="PS51782"/>
    </source>
</evidence>
<dbReference type="EMBL" id="LT828648">
    <property type="protein sequence ID" value="SLM46439.1"/>
    <property type="molecule type" value="Genomic_DNA"/>
</dbReference>
<accession>A0A1W1I0N4</accession>
<dbReference type="PROSITE" id="PS51782">
    <property type="entry name" value="LYSM"/>
    <property type="match status" value="1"/>
</dbReference>
<evidence type="ECO:0000256" key="2">
    <source>
        <dbReference type="SAM" id="MobiDB-lite"/>
    </source>
</evidence>
<evidence type="ECO:0000313" key="5">
    <source>
        <dbReference type="EMBL" id="SLM46439.1"/>
    </source>
</evidence>
<sequence>MPSLCAIQILSHSLIGLSFLAASWASPVSATTHSDASDIMNAPLPALDGGEGPGDEDELDPNLVPLETETPPSGPAVTEDPSSVPHAEEILEIAPLPNSSASRFADSFNPPVETPQSQASGASELTVYNVPIVMDPSVQSHIRYFNTAIRDRFEQWLLRLSRYQPLVENIFAEFHLPSDLVYLSLVESGFNPYAYSRAKATGPWQFMKGTAKVYGLRVDSYVDERRDPIKSTVAAARYLRDLYDMFGTWPLAMAAYNAGEGKVMRALHKAQAESFSDISKTRLIRRETKEYVPRFMAATIIARDPVRYGFPQSSTEPHQFEEVIVNRPLHFRAIANVTGVPYEELRLLNPELRRDATPPGGENYHLKVPVGFKAKVEQLLERVPNHKFPPLPAKPQFATAKTSLRYKVQGGDTLEKISKRFRIPLKTLKTRNSLTSPVLRPGDFLVISR</sequence>
<dbReference type="InterPro" id="IPR023346">
    <property type="entry name" value="Lysozyme-like_dom_sf"/>
</dbReference>
<reference evidence="5 6" key="1">
    <citation type="submission" date="2017-03" db="EMBL/GenBank/DDBJ databases">
        <authorList>
            <person name="Afonso C.L."/>
            <person name="Miller P.J."/>
            <person name="Scott M.A."/>
            <person name="Spackman E."/>
            <person name="Goraichik I."/>
            <person name="Dimitrov K.M."/>
            <person name="Suarez D.L."/>
            <person name="Swayne D.E."/>
        </authorList>
    </citation>
    <scope>NUCLEOTIDE SEQUENCE [LARGE SCALE GENOMIC DNA]</scope>
    <source>
        <strain evidence="5">Genome sequencing of Nitrospira japonica strain NJ11</strain>
    </source>
</reference>
<dbReference type="SUPFAM" id="SSF53955">
    <property type="entry name" value="Lysozyme-like"/>
    <property type="match status" value="1"/>
</dbReference>
<dbReference type="KEGG" id="nja:NSJP_0267"/>
<dbReference type="GO" id="GO:0016798">
    <property type="term" value="F:hydrolase activity, acting on glycosyl bonds"/>
    <property type="evidence" value="ECO:0007669"/>
    <property type="project" value="UniProtKB-KW"/>
</dbReference>
<dbReference type="Pfam" id="PF01464">
    <property type="entry name" value="SLT"/>
    <property type="match status" value="1"/>
</dbReference>
<dbReference type="Pfam" id="PF01476">
    <property type="entry name" value="LysM"/>
    <property type="match status" value="1"/>
</dbReference>
<keyword evidence="6" id="KW-1185">Reference proteome</keyword>
<dbReference type="Gene3D" id="3.10.350.10">
    <property type="entry name" value="LysM domain"/>
    <property type="match status" value="1"/>
</dbReference>
<dbReference type="PANTHER" id="PTHR37423:SF2">
    <property type="entry name" value="MEMBRANE-BOUND LYTIC MUREIN TRANSGLYCOSYLASE C"/>
    <property type="match status" value="1"/>
</dbReference>
<dbReference type="InterPro" id="IPR008258">
    <property type="entry name" value="Transglycosylase_SLT_dom_1"/>
</dbReference>
<dbReference type="PANTHER" id="PTHR37423">
    <property type="entry name" value="SOLUBLE LYTIC MUREIN TRANSGLYCOSYLASE-RELATED"/>
    <property type="match status" value="1"/>
</dbReference>
<keyword evidence="5" id="KW-0378">Hydrolase</keyword>